<sequence>MENPRRNPKRKVAEVADASDVAPESPEDLLGKSCSPLTQQEIEDWQGWVELESEPAFFNAIIRDLGVKDVKIQELFSVDQASLGAVS</sequence>
<evidence type="ECO:0000256" key="6">
    <source>
        <dbReference type="ARBA" id="ARBA00022807"/>
    </source>
</evidence>
<dbReference type="PROSITE" id="PS52048">
    <property type="entry name" value="UCH_DOMAIN"/>
    <property type="match status" value="1"/>
</dbReference>
<dbReference type="GO" id="GO:0006511">
    <property type="term" value="P:ubiquitin-dependent protein catabolic process"/>
    <property type="evidence" value="ECO:0007669"/>
    <property type="project" value="InterPro"/>
</dbReference>
<evidence type="ECO:0000313" key="10">
    <source>
        <dbReference type="EMBL" id="KAK2612109.1"/>
    </source>
</evidence>
<dbReference type="Proteomes" id="UP001251528">
    <property type="component" value="Unassembled WGS sequence"/>
</dbReference>
<protein>
    <recommendedName>
        <fullName evidence="2">ubiquitinyl hydrolase 1</fullName>
        <ecNumber evidence="2">3.4.19.12</ecNumber>
    </recommendedName>
</protein>
<comment type="caution">
    <text evidence="7">Lacks conserved residue(s) required for the propagation of feature annotation.</text>
</comment>
<accession>A0AAJ0CYS6</accession>
<organism evidence="10 11">
    <name type="scientific">Conoideocrella luteorostrata</name>
    <dbReference type="NCBI Taxonomy" id="1105319"/>
    <lineage>
        <taxon>Eukaryota</taxon>
        <taxon>Fungi</taxon>
        <taxon>Dikarya</taxon>
        <taxon>Ascomycota</taxon>
        <taxon>Pezizomycotina</taxon>
        <taxon>Sordariomycetes</taxon>
        <taxon>Hypocreomycetidae</taxon>
        <taxon>Hypocreales</taxon>
        <taxon>Clavicipitaceae</taxon>
        <taxon>Conoideocrella</taxon>
    </lineage>
</organism>
<name>A0AAJ0CYS6_9HYPO</name>
<evidence type="ECO:0000256" key="8">
    <source>
        <dbReference type="SAM" id="MobiDB-lite"/>
    </source>
</evidence>
<evidence type="ECO:0000256" key="3">
    <source>
        <dbReference type="ARBA" id="ARBA00022670"/>
    </source>
</evidence>
<keyword evidence="4" id="KW-0833">Ubl conjugation pathway</keyword>
<feature type="domain" description="UCH catalytic" evidence="9">
    <location>
        <begin position="47"/>
        <end position="87"/>
    </location>
</feature>
<reference evidence="10" key="1">
    <citation type="submission" date="2023-06" db="EMBL/GenBank/DDBJ databases">
        <title>Conoideocrella luteorostrata (Hypocreales: Clavicipitaceae), a potential biocontrol fungus for elongate hemlock scale in United States Christmas tree production areas.</title>
        <authorList>
            <person name="Barrett H."/>
            <person name="Lovett B."/>
            <person name="Macias A.M."/>
            <person name="Stajich J.E."/>
            <person name="Kasson M.T."/>
        </authorList>
    </citation>
    <scope>NUCLEOTIDE SEQUENCE</scope>
    <source>
        <strain evidence="10">ARSEF 14590</strain>
    </source>
</reference>
<keyword evidence="5" id="KW-0378">Hydrolase</keyword>
<keyword evidence="11" id="KW-1185">Reference proteome</keyword>
<comment type="caution">
    <text evidence="10">The sequence shown here is derived from an EMBL/GenBank/DDBJ whole genome shotgun (WGS) entry which is preliminary data.</text>
</comment>
<dbReference type="Pfam" id="PF01088">
    <property type="entry name" value="Peptidase_C12"/>
    <property type="match status" value="1"/>
</dbReference>
<dbReference type="InterPro" id="IPR001578">
    <property type="entry name" value="Peptidase_C12_UCH"/>
</dbReference>
<evidence type="ECO:0000256" key="5">
    <source>
        <dbReference type="ARBA" id="ARBA00022801"/>
    </source>
</evidence>
<comment type="catalytic activity">
    <reaction evidence="1">
        <text>Thiol-dependent hydrolysis of ester, thioester, amide, peptide and isopeptide bonds formed by the C-terminal Gly of ubiquitin (a 76-residue protein attached to proteins as an intracellular targeting signal).</text>
        <dbReference type="EC" id="3.4.19.12"/>
    </reaction>
</comment>
<dbReference type="AlphaFoldDB" id="A0AAJ0CYS6"/>
<gene>
    <name evidence="10" type="ORF">QQS21_001839</name>
</gene>
<dbReference type="InterPro" id="IPR036959">
    <property type="entry name" value="Peptidase_C12_UCH_sf"/>
</dbReference>
<dbReference type="EMBL" id="JASWJB010000020">
    <property type="protein sequence ID" value="KAK2612109.1"/>
    <property type="molecule type" value="Genomic_DNA"/>
</dbReference>
<proteinExistence type="inferred from homology"/>
<evidence type="ECO:0000256" key="4">
    <source>
        <dbReference type="ARBA" id="ARBA00022786"/>
    </source>
</evidence>
<evidence type="ECO:0000256" key="7">
    <source>
        <dbReference type="PROSITE-ProRule" id="PRU01393"/>
    </source>
</evidence>
<evidence type="ECO:0000256" key="2">
    <source>
        <dbReference type="ARBA" id="ARBA00012759"/>
    </source>
</evidence>
<feature type="region of interest" description="Disordered" evidence="8">
    <location>
        <begin position="1"/>
        <end position="34"/>
    </location>
</feature>
<dbReference type="SUPFAM" id="SSF54001">
    <property type="entry name" value="Cysteine proteinases"/>
    <property type="match status" value="1"/>
</dbReference>
<evidence type="ECO:0000256" key="1">
    <source>
        <dbReference type="ARBA" id="ARBA00000707"/>
    </source>
</evidence>
<dbReference type="InterPro" id="IPR038765">
    <property type="entry name" value="Papain-like_cys_pep_sf"/>
</dbReference>
<evidence type="ECO:0000313" key="11">
    <source>
        <dbReference type="Proteomes" id="UP001251528"/>
    </source>
</evidence>
<dbReference type="Gene3D" id="3.40.532.10">
    <property type="entry name" value="Peptidase C12, ubiquitin carboxyl-terminal hydrolase"/>
    <property type="match status" value="1"/>
</dbReference>
<dbReference type="GO" id="GO:0004843">
    <property type="term" value="F:cysteine-type deubiquitinase activity"/>
    <property type="evidence" value="ECO:0007669"/>
    <property type="project" value="UniProtKB-EC"/>
</dbReference>
<keyword evidence="6" id="KW-0788">Thiol protease</keyword>
<comment type="similarity">
    <text evidence="7">Belongs to the peptidase C12 family.</text>
</comment>
<dbReference type="EC" id="3.4.19.12" evidence="2"/>
<feature type="compositionally biased region" description="Basic residues" evidence="8">
    <location>
        <begin position="1"/>
        <end position="10"/>
    </location>
</feature>
<keyword evidence="3" id="KW-0645">Protease</keyword>
<evidence type="ECO:0000259" key="9">
    <source>
        <dbReference type="PROSITE" id="PS52048"/>
    </source>
</evidence>